<evidence type="ECO:0000256" key="4">
    <source>
        <dbReference type="ARBA" id="ARBA00034306"/>
    </source>
</evidence>
<dbReference type="PANTHER" id="PTHR16047">
    <property type="entry name" value="RFWD3 PROTEIN"/>
    <property type="match status" value="1"/>
</dbReference>
<keyword evidence="5" id="KW-0479">Metal-binding</keyword>
<feature type="region of interest" description="Disordered" evidence="6">
    <location>
        <begin position="1"/>
        <end position="87"/>
    </location>
</feature>
<dbReference type="Gene3D" id="2.130.10.10">
    <property type="entry name" value="YVTN repeat-like/Quinoprotein amine dehydrogenase"/>
    <property type="match status" value="1"/>
</dbReference>
<dbReference type="SUPFAM" id="SSF57850">
    <property type="entry name" value="RING/U-box"/>
    <property type="match status" value="1"/>
</dbReference>
<dbReference type="Pfam" id="PF23419">
    <property type="entry name" value="WD40_RFWD3"/>
    <property type="match status" value="1"/>
</dbReference>
<keyword evidence="5" id="KW-0862">Zinc</keyword>
<comment type="caution">
    <text evidence="8">The sequence shown here is derived from an EMBL/GenBank/DDBJ whole genome shotgun (WGS) entry which is preliminary data.</text>
</comment>
<gene>
    <name evidence="8" type="ORF">COLO4_26937</name>
</gene>
<dbReference type="STRING" id="93759.A0A1R3HTX5"/>
<feature type="compositionally biased region" description="Acidic residues" evidence="6">
    <location>
        <begin position="14"/>
        <end position="51"/>
    </location>
</feature>
<dbReference type="SUPFAM" id="SSF50978">
    <property type="entry name" value="WD40 repeat-like"/>
    <property type="match status" value="1"/>
</dbReference>
<proteinExistence type="predicted"/>
<dbReference type="GO" id="GO:0008270">
    <property type="term" value="F:zinc ion binding"/>
    <property type="evidence" value="ECO:0007669"/>
    <property type="project" value="UniProtKB-KW"/>
</dbReference>
<dbReference type="AlphaFoldDB" id="A0A1R3HTX5"/>
<feature type="compositionally biased region" description="Polar residues" evidence="6">
    <location>
        <begin position="75"/>
        <end position="86"/>
    </location>
</feature>
<evidence type="ECO:0000313" key="9">
    <source>
        <dbReference type="Proteomes" id="UP000187203"/>
    </source>
</evidence>
<keyword evidence="5" id="KW-0863">Zinc-finger</keyword>
<comment type="catalytic activity">
    <reaction evidence="1">
        <text>S-ubiquitinyl-[E2 ubiquitin-conjugating enzyme]-L-cysteine + [acceptor protein]-L-lysine = [E2 ubiquitin-conjugating enzyme]-L-cysteine + N(6)-ubiquitinyl-[acceptor protein]-L-lysine.</text>
        <dbReference type="EC" id="2.3.2.27"/>
    </reaction>
</comment>
<organism evidence="8 9">
    <name type="scientific">Corchorus olitorius</name>
    <dbReference type="NCBI Taxonomy" id="93759"/>
    <lineage>
        <taxon>Eukaryota</taxon>
        <taxon>Viridiplantae</taxon>
        <taxon>Streptophyta</taxon>
        <taxon>Embryophyta</taxon>
        <taxon>Tracheophyta</taxon>
        <taxon>Spermatophyta</taxon>
        <taxon>Magnoliopsida</taxon>
        <taxon>eudicotyledons</taxon>
        <taxon>Gunneridae</taxon>
        <taxon>Pentapetalae</taxon>
        <taxon>rosids</taxon>
        <taxon>malvids</taxon>
        <taxon>Malvales</taxon>
        <taxon>Malvaceae</taxon>
        <taxon>Grewioideae</taxon>
        <taxon>Apeibeae</taxon>
        <taxon>Corchorus</taxon>
    </lineage>
</organism>
<dbReference type="SMART" id="SM00184">
    <property type="entry name" value="RING"/>
    <property type="match status" value="1"/>
</dbReference>
<evidence type="ECO:0000313" key="8">
    <source>
        <dbReference type="EMBL" id="OMO73680.1"/>
    </source>
</evidence>
<dbReference type="InterPro" id="IPR013083">
    <property type="entry name" value="Znf_RING/FYVE/PHD"/>
</dbReference>
<name>A0A1R3HTX5_9ROSI</name>
<dbReference type="EMBL" id="AWUE01019401">
    <property type="protein sequence ID" value="OMO73680.1"/>
    <property type="molecule type" value="Genomic_DNA"/>
</dbReference>
<dbReference type="Gene3D" id="3.30.40.10">
    <property type="entry name" value="Zinc/RING finger domain, C3HC4 (zinc finger)"/>
    <property type="match status" value="1"/>
</dbReference>
<dbReference type="CDD" id="cd16450">
    <property type="entry name" value="mRING-C3HGC3_RFWD3"/>
    <property type="match status" value="1"/>
</dbReference>
<evidence type="ECO:0000256" key="3">
    <source>
        <dbReference type="ARBA" id="ARBA00022574"/>
    </source>
</evidence>
<dbReference type="Pfam" id="PF13639">
    <property type="entry name" value="zf-RING_2"/>
    <property type="match status" value="1"/>
</dbReference>
<dbReference type="GO" id="GO:0016604">
    <property type="term" value="C:nuclear body"/>
    <property type="evidence" value="ECO:0007669"/>
    <property type="project" value="UniProtKB-SubCell"/>
</dbReference>
<evidence type="ECO:0000256" key="2">
    <source>
        <dbReference type="ARBA" id="ARBA00012483"/>
    </source>
</evidence>
<dbReference type="InterPro" id="IPR001841">
    <property type="entry name" value="Znf_RING"/>
</dbReference>
<dbReference type="PANTHER" id="PTHR16047:SF13">
    <property type="entry name" value="E3 UBIQUITIN-PROTEIN LIGASE RFWD3"/>
    <property type="match status" value="1"/>
</dbReference>
<evidence type="ECO:0000256" key="1">
    <source>
        <dbReference type="ARBA" id="ARBA00000900"/>
    </source>
</evidence>
<dbReference type="InterPro" id="IPR037381">
    <property type="entry name" value="RFWD3"/>
</dbReference>
<keyword evidence="3" id="KW-0853">WD repeat</keyword>
<accession>A0A1R3HTX5</accession>
<feature type="domain" description="RING-type" evidence="7">
    <location>
        <begin position="97"/>
        <end position="143"/>
    </location>
</feature>
<comment type="subcellular location">
    <subcellularLocation>
        <location evidence="4">Nucleus</location>
        <location evidence="4">Nuclear body</location>
    </subcellularLocation>
</comment>
<dbReference type="PROSITE" id="PS50089">
    <property type="entry name" value="ZF_RING_2"/>
    <property type="match status" value="1"/>
</dbReference>
<evidence type="ECO:0000256" key="5">
    <source>
        <dbReference type="PROSITE-ProRule" id="PRU00175"/>
    </source>
</evidence>
<protein>
    <recommendedName>
        <fullName evidence="2">RING-type E3 ubiquitin transferase</fullName>
        <ecNumber evidence="2">2.3.2.27</ecNumber>
    </recommendedName>
</protein>
<dbReference type="InterPro" id="IPR056527">
    <property type="entry name" value="WD40_RFWD3"/>
</dbReference>
<sequence length="641" mass="70196">MANPNPNDYIVLELESDEETEPGSEEEEEEETEEDEEDSEEEQEQEQEEPVTESTRGFSSKEGEKGGEGGICSSAGETGESSQGNEWNRGDIDGLFCPICMEAWATSGDHHVCCLPCGHIFGFSCIHKWLQQRGSARKCPQCNRKCTLKDVRKLFASRVVAIDGESQKRIRSLEAKCIALEKKNSVLSKKEGEWRKREAEGKNREAGLKQEIHQCKEHFFLCFLFCGSGHFLKFELASSHCAVQLSDMTGAKINYLEQLVEVWKRTARGAPSMGGNQIQSRGHNQDANLNGQGPFMLQTEVRVDGARLFDLDASRKILLMTRRLQGLGGAHVLTKMSLVAPHEKENISLPTGAKAIRDLHICPSDGSLALLASLGKKLLVLSTESNHVVLAYDLPAAGWSCSWDLNNSHHVYAGLQNGSVLVFDIRQTARPMESVNGLTSNPVHSIHALSNSTISSGATAILSASSVGICQWSFGGSEERPFLVSEAGNQGVCISLSYCPSSDGIVASYRPRIDFSNEMASSQPLATPVIGQGVQGSHVHLQRVGRNCYKKLGVTYANVNDVRLPRSTIMNLKNHGCLFASGDELTGDLVLRELPSFSTVQRLKTPNHPIHDVKYADGFDGGLLGCLSEDIFQLFSNPDRL</sequence>
<dbReference type="InterPro" id="IPR015943">
    <property type="entry name" value="WD40/YVTN_repeat-like_dom_sf"/>
</dbReference>
<reference evidence="9" key="1">
    <citation type="submission" date="2013-09" db="EMBL/GenBank/DDBJ databases">
        <title>Corchorus olitorius genome sequencing.</title>
        <authorList>
            <person name="Alam M."/>
            <person name="Haque M.S."/>
            <person name="Islam M.S."/>
            <person name="Emdad E.M."/>
            <person name="Islam M.M."/>
            <person name="Ahmed B."/>
            <person name="Halim A."/>
            <person name="Hossen Q.M.M."/>
            <person name="Hossain M.Z."/>
            <person name="Ahmed R."/>
            <person name="Khan M.M."/>
            <person name="Islam R."/>
            <person name="Rashid M.M."/>
            <person name="Khan S.A."/>
            <person name="Rahman M.S."/>
            <person name="Alam M."/>
            <person name="Yahiya A.S."/>
            <person name="Khan M.S."/>
            <person name="Azam M.S."/>
            <person name="Haque T."/>
            <person name="Lashkar M.Z.H."/>
            <person name="Akhand A.I."/>
            <person name="Morshed G."/>
            <person name="Roy S."/>
            <person name="Uddin K.S."/>
            <person name="Rabeya T."/>
            <person name="Hossain A.S."/>
            <person name="Chowdhury A."/>
            <person name="Snigdha A.R."/>
            <person name="Mortoza M.S."/>
            <person name="Matin S.A."/>
            <person name="Hoque S.M.E."/>
            <person name="Islam M.K."/>
            <person name="Roy D.K."/>
            <person name="Haider R."/>
            <person name="Moosa M.M."/>
            <person name="Elias S.M."/>
            <person name="Hasan A.M."/>
            <person name="Jahan S."/>
            <person name="Shafiuddin M."/>
            <person name="Mahmood N."/>
            <person name="Shommy N.S."/>
        </authorList>
    </citation>
    <scope>NUCLEOTIDE SEQUENCE [LARGE SCALE GENOMIC DNA]</scope>
    <source>
        <strain evidence="9">cv. O-4</strain>
    </source>
</reference>
<dbReference type="InterPro" id="IPR036322">
    <property type="entry name" value="WD40_repeat_dom_sf"/>
</dbReference>
<dbReference type="Proteomes" id="UP000187203">
    <property type="component" value="Unassembled WGS sequence"/>
</dbReference>
<evidence type="ECO:0000259" key="7">
    <source>
        <dbReference type="PROSITE" id="PS50089"/>
    </source>
</evidence>
<evidence type="ECO:0000256" key="6">
    <source>
        <dbReference type="SAM" id="MobiDB-lite"/>
    </source>
</evidence>
<dbReference type="EC" id="2.3.2.27" evidence="2"/>
<keyword evidence="9" id="KW-1185">Reference proteome</keyword>
<dbReference type="GO" id="GO:0016567">
    <property type="term" value="P:protein ubiquitination"/>
    <property type="evidence" value="ECO:0007669"/>
    <property type="project" value="InterPro"/>
</dbReference>
<dbReference type="GO" id="GO:0061630">
    <property type="term" value="F:ubiquitin protein ligase activity"/>
    <property type="evidence" value="ECO:0007669"/>
    <property type="project" value="UniProtKB-EC"/>
</dbReference>
<dbReference type="OrthoDB" id="5600418at2759"/>
<dbReference type="GO" id="GO:0036297">
    <property type="term" value="P:interstrand cross-link repair"/>
    <property type="evidence" value="ECO:0007669"/>
    <property type="project" value="InterPro"/>
</dbReference>